<evidence type="ECO:0000256" key="1">
    <source>
        <dbReference type="ARBA" id="ARBA00022722"/>
    </source>
</evidence>
<feature type="domain" description="Exonuclease" evidence="4">
    <location>
        <begin position="4"/>
        <end position="127"/>
    </location>
</feature>
<sequence length="1120" mass="126281">MEVVVEFPVVVVQAETGQVVDEFHRYVRPTESPTLSDFCKKLTGISQRTVDTASDLQQVLQEFENWLELKKKEYDCVFKLGRSNAAVFVTWTDWDIRTCLWGECQRKRLSLPVDLLTRIDLKAVFKKKVVGDEDVRQLSRFSNEELRTLSVNLVNATLLTHCSAESVRLSSDLEVSLGSLFSFMEKLPILDIFFDQLLAEVVSNVLINRISSAPLKWPFMSERSVYVSSEICSWEIVFVSVLRLVDKALCSLSRIGTGNVSECNFQPRSHDSNDLSLLYGLAFEKISEPDDKCHITNDVDFELFLMSASSFLHQSCKVCGQFVFELSHLSAFVPQFRDQTLRLRINLGHNLYLARACHLLSRLPDSRTQFSSKWNRHLTIRDLACLQRFLVSSLTSSEYSHADLMAWAIDRGIFVKDFALVFLKNPIFDDPLCAAKIFPRLIQQVSLLTEDSDVSLALVRKISSVRRINLPTNHHEKLMKELVSLLAPDTKSDILAHLHERPDECFTPLSSEDSKFRCYLRKFFNRLAAGPGLTDLKPASALDKPWRDPRAADTISKEALIDADLLLLTRPIDFLVELMRFPIIQNSAALFPVVYKILSHVNYSFEVHVDGSKNSVLQQLINELVALFETETSTKEDMNGVWRGERYQRIELMRYLPRSGGIDPSQVSLSAHVALFAASSFITAEDGSNDAIASTSRLRKLWIYTFGCIFDQSSTWPQLTDLVTEEVLSVRARAELVVQSLALLLLPRVPVDLPLGIFAVLCVSLLERLRTPLTVRICVTLLTAGDSATDQNPDSVFRTLANRLRAVLSDPEDRDRRLLMQCVDFLPSDLLGTVVITLPHCLIRSNLIDVTALNESTKNRFKFAAKSPQTSNPFNHFAKPLLPSDVEEVLQLVSLCDGTWYAIVTSILKFSRDPEVWSLWNGISPPTLLLALHTFLHRIAPLDEIDAAERWARAVGFVDQLSFHCLISLPFKLRSTAFSSPSVSQPHDILLGNYRGSLDLFDFIFGLLRMVDCSTVNAPTRLHLSLVSQTLAVLGQRLVERLRVPHVNDGSTQIGEVEVDALVGQAILVISELNNYMKTNNALAHSPFKRLSASLEIITNSLTCQQQQREVEEQELGSYL</sequence>
<evidence type="ECO:0000313" key="6">
    <source>
        <dbReference type="Proteomes" id="UP000274429"/>
    </source>
</evidence>
<evidence type="ECO:0000313" key="5">
    <source>
        <dbReference type="EMBL" id="VDM31981.1"/>
    </source>
</evidence>
<proteinExistence type="predicted"/>
<dbReference type="EMBL" id="UYWX01020385">
    <property type="protein sequence ID" value="VDM31981.1"/>
    <property type="molecule type" value="Genomic_DNA"/>
</dbReference>
<dbReference type="Pfam" id="PF00929">
    <property type="entry name" value="RNase_T"/>
    <property type="match status" value="1"/>
</dbReference>
<evidence type="ECO:0000259" key="4">
    <source>
        <dbReference type="Pfam" id="PF00929"/>
    </source>
</evidence>
<protein>
    <submittedName>
        <fullName evidence="7">Exonuclease domain-containing protein</fullName>
    </submittedName>
</protein>
<name>A0A0R3X2Q7_HYDTA</name>
<evidence type="ECO:0000256" key="2">
    <source>
        <dbReference type="ARBA" id="ARBA00022801"/>
    </source>
</evidence>
<evidence type="ECO:0000313" key="7">
    <source>
        <dbReference type="WBParaSite" id="TTAC_0000759201-mRNA-1"/>
    </source>
</evidence>
<evidence type="ECO:0000256" key="3">
    <source>
        <dbReference type="ARBA" id="ARBA00022839"/>
    </source>
</evidence>
<dbReference type="Proteomes" id="UP000274429">
    <property type="component" value="Unassembled WGS sequence"/>
</dbReference>
<dbReference type="PANTHER" id="PTHR23044:SF61">
    <property type="entry name" value="3'-5' EXORIBONUCLEASE 1-RELATED"/>
    <property type="match status" value="1"/>
</dbReference>
<dbReference type="OrthoDB" id="448399at2759"/>
<dbReference type="SUPFAM" id="SSF53098">
    <property type="entry name" value="Ribonuclease H-like"/>
    <property type="match status" value="1"/>
</dbReference>
<dbReference type="Gene3D" id="3.30.420.10">
    <property type="entry name" value="Ribonuclease H-like superfamily/Ribonuclease H"/>
    <property type="match status" value="1"/>
</dbReference>
<dbReference type="InterPro" id="IPR051274">
    <property type="entry name" value="3-5_Exoribonuclease"/>
</dbReference>
<dbReference type="CDD" id="cd06133">
    <property type="entry name" value="ERI-1_3'hExo_like"/>
    <property type="match status" value="1"/>
</dbReference>
<reference evidence="5 6" key="2">
    <citation type="submission" date="2018-11" db="EMBL/GenBank/DDBJ databases">
        <authorList>
            <consortium name="Pathogen Informatics"/>
        </authorList>
    </citation>
    <scope>NUCLEOTIDE SEQUENCE [LARGE SCALE GENOMIC DNA]</scope>
</reference>
<dbReference type="STRING" id="6205.A0A0R3X2Q7"/>
<dbReference type="GO" id="GO:0003676">
    <property type="term" value="F:nucleic acid binding"/>
    <property type="evidence" value="ECO:0007669"/>
    <property type="project" value="InterPro"/>
</dbReference>
<keyword evidence="1" id="KW-0540">Nuclease</keyword>
<keyword evidence="6" id="KW-1185">Reference proteome</keyword>
<reference evidence="7" key="1">
    <citation type="submission" date="2016-04" db="UniProtKB">
        <authorList>
            <consortium name="WormBaseParasite"/>
        </authorList>
    </citation>
    <scope>IDENTIFICATION</scope>
</reference>
<dbReference type="SUPFAM" id="SSF48371">
    <property type="entry name" value="ARM repeat"/>
    <property type="match status" value="1"/>
</dbReference>
<dbReference type="InterPro" id="IPR012337">
    <property type="entry name" value="RNaseH-like_sf"/>
</dbReference>
<dbReference type="AlphaFoldDB" id="A0A0R3X2Q7"/>
<accession>A0A0R3X2Q7</accession>
<keyword evidence="2" id="KW-0378">Hydrolase</keyword>
<dbReference type="PANTHER" id="PTHR23044">
    <property type="entry name" value="3'-5' EXONUCLEASE ERI1-RELATED"/>
    <property type="match status" value="1"/>
</dbReference>
<keyword evidence="3" id="KW-0269">Exonuclease</keyword>
<organism evidence="7">
    <name type="scientific">Hydatigena taeniaeformis</name>
    <name type="common">Feline tapeworm</name>
    <name type="synonym">Taenia taeniaeformis</name>
    <dbReference type="NCBI Taxonomy" id="6205"/>
    <lineage>
        <taxon>Eukaryota</taxon>
        <taxon>Metazoa</taxon>
        <taxon>Spiralia</taxon>
        <taxon>Lophotrochozoa</taxon>
        <taxon>Platyhelminthes</taxon>
        <taxon>Cestoda</taxon>
        <taxon>Eucestoda</taxon>
        <taxon>Cyclophyllidea</taxon>
        <taxon>Taeniidae</taxon>
        <taxon>Hydatigera</taxon>
    </lineage>
</organism>
<dbReference type="GO" id="GO:0000175">
    <property type="term" value="F:3'-5'-RNA exonuclease activity"/>
    <property type="evidence" value="ECO:0007669"/>
    <property type="project" value="InterPro"/>
</dbReference>
<dbReference type="InterPro" id="IPR013520">
    <property type="entry name" value="Ribonucl_H"/>
</dbReference>
<dbReference type="InterPro" id="IPR016024">
    <property type="entry name" value="ARM-type_fold"/>
</dbReference>
<dbReference type="WBParaSite" id="TTAC_0000759201-mRNA-1">
    <property type="protein sequence ID" value="TTAC_0000759201-mRNA-1"/>
    <property type="gene ID" value="TTAC_0000759201"/>
</dbReference>
<gene>
    <name evidence="5" type="ORF">TTAC_LOCUS7577</name>
</gene>
<dbReference type="InterPro" id="IPR036397">
    <property type="entry name" value="RNaseH_sf"/>
</dbReference>
<dbReference type="InterPro" id="IPR047201">
    <property type="entry name" value="ERI-1_3'hExo-like"/>
</dbReference>